<reference evidence="2" key="1">
    <citation type="submission" date="2017-05" db="EMBL/GenBank/DDBJ databases">
        <title>Complete and WGS of Bordetella genogroups.</title>
        <authorList>
            <person name="Spilker T."/>
            <person name="Lipuma J."/>
        </authorList>
    </citation>
    <scope>NUCLEOTIDE SEQUENCE [LARGE SCALE GENOMIC DNA]</scope>
    <source>
        <strain evidence="2">AU8256</strain>
    </source>
</reference>
<proteinExistence type="predicted"/>
<dbReference type="AlphaFoldDB" id="A0A261VZS2"/>
<comment type="caution">
    <text evidence="1">The sequence shown here is derived from an EMBL/GenBank/DDBJ whole genome shotgun (WGS) entry which is preliminary data.</text>
</comment>
<dbReference type="EMBL" id="NEVT01000003">
    <property type="protein sequence ID" value="OZI79110.1"/>
    <property type="molecule type" value="Genomic_DNA"/>
</dbReference>
<name>A0A261VZS2_9BORD</name>
<gene>
    <name evidence="1" type="ORF">CAL24_03990</name>
</gene>
<evidence type="ECO:0000313" key="2">
    <source>
        <dbReference type="Proteomes" id="UP000215633"/>
    </source>
</evidence>
<keyword evidence="2" id="KW-1185">Reference proteome</keyword>
<accession>A0A261VZS2</accession>
<organism evidence="1 2">
    <name type="scientific">Bordetella genomosp. 2</name>
    <dbReference type="NCBI Taxonomy" id="1983456"/>
    <lineage>
        <taxon>Bacteria</taxon>
        <taxon>Pseudomonadati</taxon>
        <taxon>Pseudomonadota</taxon>
        <taxon>Betaproteobacteria</taxon>
        <taxon>Burkholderiales</taxon>
        <taxon>Alcaligenaceae</taxon>
        <taxon>Bordetella</taxon>
    </lineage>
</organism>
<sequence length="228" mass="26057">MATAILDDFQQDLDSGLAQGINQQVNMMEAMLVRTQLLVLGSRKSPQHKLAELITFMHEALSTIALRELIVCGDILARNTQARIVHKLNSLQNHPDPLALLRNCAWDLYIPRALDQLCAVNPHKEPNFDFYLAELLTFDGDVVDMLRTTQLRALAVHRPTMQSFPFFDHDIAEWLGNRVGGKRMDSLEDIFSPKAFELRAQRRSVSTVEDVLNEDKNRLLHMLNRQSR</sequence>
<dbReference type="Proteomes" id="UP000215633">
    <property type="component" value="Unassembled WGS sequence"/>
</dbReference>
<protein>
    <submittedName>
        <fullName evidence="1">Uncharacterized protein</fullName>
    </submittedName>
</protein>
<evidence type="ECO:0000313" key="1">
    <source>
        <dbReference type="EMBL" id="OZI79110.1"/>
    </source>
</evidence>